<dbReference type="InterPro" id="IPR011047">
    <property type="entry name" value="Quinoprotein_ADH-like_sf"/>
</dbReference>
<dbReference type="Gene3D" id="2.130.10.10">
    <property type="entry name" value="YVTN repeat-like/Quinoprotein amine dehydrogenase"/>
    <property type="match status" value="1"/>
</dbReference>
<keyword evidence="4" id="KW-1185">Reference proteome</keyword>
<accession>A0A1H6XDA2</accession>
<evidence type="ECO:0000259" key="2">
    <source>
        <dbReference type="Pfam" id="PF13360"/>
    </source>
</evidence>
<dbReference type="InterPro" id="IPR015943">
    <property type="entry name" value="WD40/YVTN_repeat-like_dom_sf"/>
</dbReference>
<dbReference type="InterPro" id="IPR002372">
    <property type="entry name" value="PQQ_rpt_dom"/>
</dbReference>
<reference evidence="4" key="1">
    <citation type="submission" date="2016-10" db="EMBL/GenBank/DDBJ databases">
        <authorList>
            <person name="Varghese N."/>
            <person name="Submissions S."/>
        </authorList>
    </citation>
    <scope>NUCLEOTIDE SEQUENCE [LARGE SCALE GENOMIC DNA]</scope>
    <source>
        <strain evidence="4">CGMCC 1.10218</strain>
    </source>
</reference>
<dbReference type="AlphaFoldDB" id="A0A1H6XDA2"/>
<dbReference type="EMBL" id="FNZA01000005">
    <property type="protein sequence ID" value="SEJ22832.1"/>
    <property type="molecule type" value="Genomic_DNA"/>
</dbReference>
<organism evidence="3 4">
    <name type="scientific">Deinococcus reticulitermitis</name>
    <dbReference type="NCBI Taxonomy" id="856736"/>
    <lineage>
        <taxon>Bacteria</taxon>
        <taxon>Thermotogati</taxon>
        <taxon>Deinococcota</taxon>
        <taxon>Deinococci</taxon>
        <taxon>Deinococcales</taxon>
        <taxon>Deinococcaceae</taxon>
        <taxon>Deinococcus</taxon>
    </lineage>
</organism>
<protein>
    <submittedName>
        <fullName evidence="3">Outer membrane protein assembly factor BamB, contains PQQ-like beta-propeller repeat</fullName>
    </submittedName>
</protein>
<evidence type="ECO:0000313" key="4">
    <source>
        <dbReference type="Proteomes" id="UP000199223"/>
    </source>
</evidence>
<evidence type="ECO:0000313" key="3">
    <source>
        <dbReference type="EMBL" id="SEJ22832.1"/>
    </source>
</evidence>
<dbReference type="SMART" id="SM00564">
    <property type="entry name" value="PQQ"/>
    <property type="match status" value="4"/>
</dbReference>
<dbReference type="Pfam" id="PF13360">
    <property type="entry name" value="PQQ_2"/>
    <property type="match status" value="1"/>
</dbReference>
<dbReference type="Proteomes" id="UP000199223">
    <property type="component" value="Unassembled WGS sequence"/>
</dbReference>
<feature type="chain" id="PRO_5011691471" evidence="1">
    <location>
        <begin position="21"/>
        <end position="436"/>
    </location>
</feature>
<dbReference type="RefSeq" id="WP_245745307.1">
    <property type="nucleotide sequence ID" value="NZ_FNZA01000005.1"/>
</dbReference>
<feature type="signal peptide" evidence="1">
    <location>
        <begin position="1"/>
        <end position="20"/>
    </location>
</feature>
<name>A0A1H6XDA2_9DEIO</name>
<gene>
    <name evidence="3" type="ORF">SAMN04488058_10546</name>
</gene>
<dbReference type="SUPFAM" id="SSF50998">
    <property type="entry name" value="Quinoprotein alcohol dehydrogenase-like"/>
    <property type="match status" value="1"/>
</dbReference>
<proteinExistence type="predicted"/>
<dbReference type="InterPro" id="IPR018391">
    <property type="entry name" value="PQQ_b-propeller_rpt"/>
</dbReference>
<dbReference type="STRING" id="856736.SAMN04488058_10546"/>
<evidence type="ECO:0000256" key="1">
    <source>
        <dbReference type="SAM" id="SignalP"/>
    </source>
</evidence>
<keyword evidence="1" id="KW-0732">Signal</keyword>
<sequence length="436" mass="46810">MLPSWRMWFVVALLAGAVQAQPQPVQPPAYQGPNGQGQAAYAGVRELRPLWTAKIDKAEYGQKAVLTAGNRVLLRVGGGVQARDLATGKLIWQVPGAELRATAESGVLTTEGKQLTLRRLDTGRVLWRTPLTDVYDVQVQGGAVYVTTPAGAQALSLGTGRTRWQFKQPELTRFAGTLPGIVFWNASQGEPHFPAVYALDGTSGAVLYRFGGTVGPLAAQDGQVLLKDFGVIGPDDRAELTWVDARSGQVRRKVTLQADFQCPGTSLVQRRGDEGFFAAPFFYLSDRCGTRLTQFQDDPKAKGDTPQAPLRTFAAPDDGRFRLGPVEGLLLFESWGGEARLIRATGDSPVNFNGAEMPTGAGTVLPGSGPVSRADVLGDRLSLGRTDGTLLAYDLAVRKAAYFVRLPWRGFGPTLRAGSYAVLTTVDQVAVVREAP</sequence>
<feature type="domain" description="Pyrrolo-quinoline quinone repeat" evidence="2">
    <location>
        <begin position="78"/>
        <end position="169"/>
    </location>
</feature>